<reference evidence="1 2" key="1">
    <citation type="submission" date="2024-01" db="EMBL/GenBank/DDBJ databases">
        <title>The complete chloroplast genome sequence of Lithospermum erythrorhizon: insights into the phylogenetic relationship among Boraginaceae species and the maternal lineages of purple gromwells.</title>
        <authorList>
            <person name="Okada T."/>
            <person name="Watanabe K."/>
        </authorList>
    </citation>
    <scope>NUCLEOTIDE SEQUENCE [LARGE SCALE GENOMIC DNA]</scope>
</reference>
<keyword evidence="2" id="KW-1185">Reference proteome</keyword>
<sequence length="80" mass="8783">MLVDTGRLAELDVTVGQGSRKVTVRATFTVVDIADPSYYGLIGRPLLTALREIVSPLMKFPTPKGIGKMKGDQKRGRECY</sequence>
<protein>
    <submittedName>
        <fullName evidence="1">Uncharacterized protein</fullName>
    </submittedName>
</protein>
<name>A0AAV3PYV7_LITER</name>
<proteinExistence type="predicted"/>
<evidence type="ECO:0000313" key="1">
    <source>
        <dbReference type="EMBL" id="GAA0156473.1"/>
    </source>
</evidence>
<organism evidence="1 2">
    <name type="scientific">Lithospermum erythrorhizon</name>
    <name type="common">Purple gromwell</name>
    <name type="synonym">Lithospermum officinale var. erythrorhizon</name>
    <dbReference type="NCBI Taxonomy" id="34254"/>
    <lineage>
        <taxon>Eukaryota</taxon>
        <taxon>Viridiplantae</taxon>
        <taxon>Streptophyta</taxon>
        <taxon>Embryophyta</taxon>
        <taxon>Tracheophyta</taxon>
        <taxon>Spermatophyta</taxon>
        <taxon>Magnoliopsida</taxon>
        <taxon>eudicotyledons</taxon>
        <taxon>Gunneridae</taxon>
        <taxon>Pentapetalae</taxon>
        <taxon>asterids</taxon>
        <taxon>lamiids</taxon>
        <taxon>Boraginales</taxon>
        <taxon>Boraginaceae</taxon>
        <taxon>Boraginoideae</taxon>
        <taxon>Lithospermeae</taxon>
        <taxon>Lithospermum</taxon>
    </lineage>
</organism>
<accession>A0AAV3PYV7</accession>
<comment type="caution">
    <text evidence="1">The sequence shown here is derived from an EMBL/GenBank/DDBJ whole genome shotgun (WGS) entry which is preliminary data.</text>
</comment>
<dbReference type="EMBL" id="BAABME010034576">
    <property type="protein sequence ID" value="GAA0156473.1"/>
    <property type="molecule type" value="Genomic_DNA"/>
</dbReference>
<dbReference type="Proteomes" id="UP001454036">
    <property type="component" value="Unassembled WGS sequence"/>
</dbReference>
<dbReference type="AlphaFoldDB" id="A0AAV3PYV7"/>
<gene>
    <name evidence="1" type="ORF">LIER_43361</name>
</gene>
<evidence type="ECO:0000313" key="2">
    <source>
        <dbReference type="Proteomes" id="UP001454036"/>
    </source>
</evidence>